<dbReference type="AlphaFoldDB" id="A0A7S3JUK1"/>
<evidence type="ECO:0008006" key="3">
    <source>
        <dbReference type="Google" id="ProtNLM"/>
    </source>
</evidence>
<reference evidence="2" key="1">
    <citation type="submission" date="2021-01" db="EMBL/GenBank/DDBJ databases">
        <authorList>
            <person name="Corre E."/>
            <person name="Pelletier E."/>
            <person name="Niang G."/>
            <person name="Scheremetjew M."/>
            <person name="Finn R."/>
            <person name="Kale V."/>
            <person name="Holt S."/>
            <person name="Cochrane G."/>
            <person name="Meng A."/>
            <person name="Brown T."/>
            <person name="Cohen L."/>
        </authorList>
    </citation>
    <scope>NUCLEOTIDE SEQUENCE</scope>
    <source>
        <strain evidence="2">CCMP1510</strain>
    </source>
</reference>
<organism evidence="2">
    <name type="scientific">Aureoumbra lagunensis</name>
    <dbReference type="NCBI Taxonomy" id="44058"/>
    <lineage>
        <taxon>Eukaryota</taxon>
        <taxon>Sar</taxon>
        <taxon>Stramenopiles</taxon>
        <taxon>Ochrophyta</taxon>
        <taxon>Pelagophyceae</taxon>
        <taxon>Pelagomonadales</taxon>
        <taxon>Aureoumbra</taxon>
    </lineage>
</organism>
<evidence type="ECO:0000256" key="1">
    <source>
        <dbReference type="SAM" id="SignalP"/>
    </source>
</evidence>
<sequence length="130" mass="14358">MEYMGMIQMVVLYAAVGMVRSKTCCADTDKCCGRTYDVAINLSCDSSVCCDAQCQGEALLSDIISRPSIPLYVRNSHDRLLSAGCCDFFFTHDGSLCRADFGDDCTYAKRCRLFAADCEKCNSYCAAFHE</sequence>
<accession>A0A7S3JUK1</accession>
<name>A0A7S3JUK1_9STRA</name>
<protein>
    <recommendedName>
        <fullName evidence="3">SREBP regulating gene protein</fullName>
    </recommendedName>
</protein>
<dbReference type="EMBL" id="HBIJ01008762">
    <property type="protein sequence ID" value="CAE0365440.1"/>
    <property type="molecule type" value="Transcribed_RNA"/>
</dbReference>
<keyword evidence="1" id="KW-0732">Signal</keyword>
<evidence type="ECO:0000313" key="2">
    <source>
        <dbReference type="EMBL" id="CAE0365440.1"/>
    </source>
</evidence>
<feature type="chain" id="PRO_5030856783" description="SREBP regulating gene protein" evidence="1">
    <location>
        <begin position="22"/>
        <end position="130"/>
    </location>
</feature>
<proteinExistence type="predicted"/>
<feature type="signal peptide" evidence="1">
    <location>
        <begin position="1"/>
        <end position="21"/>
    </location>
</feature>
<gene>
    <name evidence="2" type="ORF">ALAG00032_LOCUS6183</name>
</gene>